<dbReference type="Pfam" id="PF19054">
    <property type="entry name" value="DUF5753"/>
    <property type="match status" value="1"/>
</dbReference>
<dbReference type="CDD" id="cd00093">
    <property type="entry name" value="HTH_XRE"/>
    <property type="match status" value="1"/>
</dbReference>
<dbReference type="Pfam" id="PF13560">
    <property type="entry name" value="HTH_31"/>
    <property type="match status" value="1"/>
</dbReference>
<name>A0ABW2W872_9ACTN</name>
<dbReference type="RefSeq" id="WP_381608185.1">
    <property type="nucleotide sequence ID" value="NZ_JBHTEB010000001.1"/>
</dbReference>
<protein>
    <submittedName>
        <fullName evidence="2">Helix-turn-helix domain-containing protein</fullName>
    </submittedName>
</protein>
<feature type="domain" description="HTH cro/C1-type" evidence="1">
    <location>
        <begin position="17"/>
        <end position="72"/>
    </location>
</feature>
<proteinExistence type="predicted"/>
<evidence type="ECO:0000313" key="3">
    <source>
        <dbReference type="Proteomes" id="UP001597023"/>
    </source>
</evidence>
<keyword evidence="3" id="KW-1185">Reference proteome</keyword>
<dbReference type="InterPro" id="IPR010982">
    <property type="entry name" value="Lambda_DNA-bd_dom_sf"/>
</dbReference>
<gene>
    <name evidence="2" type="ORF">ACFQZ6_13955</name>
</gene>
<reference evidence="3" key="1">
    <citation type="journal article" date="2019" name="Int. J. Syst. Evol. Microbiol.">
        <title>The Global Catalogue of Microorganisms (GCM) 10K type strain sequencing project: providing services to taxonomists for standard genome sequencing and annotation.</title>
        <authorList>
            <consortium name="The Broad Institute Genomics Platform"/>
            <consortium name="The Broad Institute Genome Sequencing Center for Infectious Disease"/>
            <person name="Wu L."/>
            <person name="Ma J."/>
        </authorList>
    </citation>
    <scope>NUCLEOTIDE SEQUENCE [LARGE SCALE GENOMIC DNA]</scope>
    <source>
        <strain evidence="3">CGMCC 4.7400</strain>
    </source>
</reference>
<organism evidence="2 3">
    <name type="scientific">Streptomyces flavalbus</name>
    <dbReference type="NCBI Taxonomy" id="2665155"/>
    <lineage>
        <taxon>Bacteria</taxon>
        <taxon>Bacillati</taxon>
        <taxon>Actinomycetota</taxon>
        <taxon>Actinomycetes</taxon>
        <taxon>Kitasatosporales</taxon>
        <taxon>Streptomycetaceae</taxon>
        <taxon>Streptomyces</taxon>
    </lineage>
</organism>
<dbReference type="SUPFAM" id="SSF47413">
    <property type="entry name" value="lambda repressor-like DNA-binding domains"/>
    <property type="match status" value="1"/>
</dbReference>
<evidence type="ECO:0000259" key="1">
    <source>
        <dbReference type="SMART" id="SM00530"/>
    </source>
</evidence>
<accession>A0ABW2W872</accession>
<sequence>MPPSNTPTLRQRRLGAELRKLREHAGLTSSAAAAVLGVKQAQISSIEAGRYAVSADRVRTFARIYSCADQALIDALAAMTGGRTRGWWDGYREHLPVSLIDLAELEHYATELRVALVIHIPALLQTTEHARALFRGVFPPLQQYEIEHRLSHRIKRQSILHRDVPTPYTATIHEAALRMGFGGREVAAEQLRHILDMSEHPHVTVRIVPFGRQSFHGTGQGIDYVAGAVPQLDTIQLDTHHGCEFLDADAQLAKYRAVINHMEANALDARASRDLIHRIAHEL</sequence>
<dbReference type="Proteomes" id="UP001597023">
    <property type="component" value="Unassembled WGS sequence"/>
</dbReference>
<dbReference type="Gene3D" id="1.10.260.40">
    <property type="entry name" value="lambda repressor-like DNA-binding domains"/>
    <property type="match status" value="1"/>
</dbReference>
<comment type="caution">
    <text evidence="2">The sequence shown here is derived from an EMBL/GenBank/DDBJ whole genome shotgun (WGS) entry which is preliminary data.</text>
</comment>
<dbReference type="SMART" id="SM00530">
    <property type="entry name" value="HTH_XRE"/>
    <property type="match status" value="1"/>
</dbReference>
<evidence type="ECO:0000313" key="2">
    <source>
        <dbReference type="EMBL" id="MFD0315316.1"/>
    </source>
</evidence>
<dbReference type="EMBL" id="JBHTEB010000001">
    <property type="protein sequence ID" value="MFD0315316.1"/>
    <property type="molecule type" value="Genomic_DNA"/>
</dbReference>
<dbReference type="InterPro" id="IPR001387">
    <property type="entry name" value="Cro/C1-type_HTH"/>
</dbReference>
<dbReference type="InterPro" id="IPR043917">
    <property type="entry name" value="DUF5753"/>
</dbReference>